<evidence type="ECO:0000256" key="4">
    <source>
        <dbReference type="SAM" id="MobiDB-lite"/>
    </source>
</evidence>
<feature type="domain" description="AB hydrolase-1" evidence="5">
    <location>
        <begin position="50"/>
        <end position="173"/>
    </location>
</feature>
<keyword evidence="3" id="KW-0963">Cytoplasm</keyword>
<evidence type="ECO:0000256" key="2">
    <source>
        <dbReference type="ARBA" id="ARBA00020148"/>
    </source>
</evidence>
<dbReference type="InterPro" id="IPR000073">
    <property type="entry name" value="AB_hydrolase_1"/>
</dbReference>
<evidence type="ECO:0000259" key="5">
    <source>
        <dbReference type="Pfam" id="PF00561"/>
    </source>
</evidence>
<dbReference type="InterPro" id="IPR029058">
    <property type="entry name" value="AB_hydrolase_fold"/>
</dbReference>
<proteinExistence type="predicted"/>
<reference evidence="6" key="1">
    <citation type="submission" date="2014-11" db="EMBL/GenBank/DDBJ databases">
        <authorList>
            <person name="Otto D Thomas"/>
            <person name="Naeem Raeece"/>
        </authorList>
    </citation>
    <scope>NUCLEOTIDE SEQUENCE</scope>
</reference>
<dbReference type="GO" id="GO:0005737">
    <property type="term" value="C:cytoplasm"/>
    <property type="evidence" value="ECO:0007669"/>
    <property type="project" value="UniProtKB-SubCell"/>
</dbReference>
<dbReference type="EMBL" id="CDMZ01002999">
    <property type="protein sequence ID" value="CEM44728.1"/>
    <property type="molecule type" value="Genomic_DNA"/>
</dbReference>
<dbReference type="Gene3D" id="3.40.50.1820">
    <property type="entry name" value="alpha/beta hydrolase"/>
    <property type="match status" value="1"/>
</dbReference>
<dbReference type="Pfam" id="PF00561">
    <property type="entry name" value="Abhydrolase_1"/>
    <property type="match status" value="1"/>
</dbReference>
<dbReference type="VEuPathDB" id="CryptoDB:Cvel_28554"/>
<dbReference type="PhylomeDB" id="A0A0G4HKS9"/>
<protein>
    <recommendedName>
        <fullName evidence="2">Maspardin</fullName>
    </recommendedName>
</protein>
<accession>A0A0G4HKS9</accession>
<sequence>MGGQDTANPNANLQKELQRFRQTYPLQRISIPKSDLVFSYFALGPKSACPLVLIPGTAGTAASFFRLLETLAEKGYSVVACQPPPFFSVHEWVRGLDAFLEMLKVDSAHILGASLGGYLSQHFAASFPSRVRSLILCNSFCSTNLFSENAACVPLLRLIPHFVLKGIIADSFPAPPLEKNVHASYRSVDELSQADLASRMTLNCTRDACVAPSLPQSSVTILETADRAAVPVEAREELRQRYPLAKVATMKRGGDFPFLAFPEETALFVELHLRRLQVEPQPESHHKVQAALASEWEAREKKRQQKAARETASETSGGFRWSSALASSSPSFVPSVGVQGNDGSLSSETHINNGDLGSDGGAVIEGGRRAMDPLGLVFEGRGEGDGASGVSGGVSVAGGFPSGHAGESSSSRQSQAHTMFFFDSPSSSASVGSGEGAEVLVCGALGGSSGEVRGSLIGSSGMQGKEWRGLQGKFWLQNETETETQGGSLERGALGNIRGGLAEVEEAEGLSADSCEYAQTVNSLGPGNGQ</sequence>
<dbReference type="PANTHER" id="PTHR15913">
    <property type="entry name" value="ACID CLUSTER PROTEIN 33"/>
    <property type="match status" value="1"/>
</dbReference>
<dbReference type="AlphaFoldDB" id="A0A0G4HKS9"/>
<gene>
    <name evidence="6" type="ORF">Cvel_28554</name>
</gene>
<dbReference type="SUPFAM" id="SSF53474">
    <property type="entry name" value="alpha/beta-Hydrolases"/>
    <property type="match status" value="1"/>
</dbReference>
<comment type="subcellular location">
    <subcellularLocation>
        <location evidence="1">Cytoplasm</location>
    </subcellularLocation>
</comment>
<organism evidence="6">
    <name type="scientific">Chromera velia CCMP2878</name>
    <dbReference type="NCBI Taxonomy" id="1169474"/>
    <lineage>
        <taxon>Eukaryota</taxon>
        <taxon>Sar</taxon>
        <taxon>Alveolata</taxon>
        <taxon>Colpodellida</taxon>
        <taxon>Chromeraceae</taxon>
        <taxon>Chromera</taxon>
    </lineage>
</organism>
<name>A0A0G4HKS9_9ALVE</name>
<dbReference type="PANTHER" id="PTHR15913:SF0">
    <property type="entry name" value="MASPARDIN"/>
    <property type="match status" value="1"/>
</dbReference>
<evidence type="ECO:0000313" key="6">
    <source>
        <dbReference type="EMBL" id="CEM44728.1"/>
    </source>
</evidence>
<feature type="region of interest" description="Disordered" evidence="4">
    <location>
        <begin position="294"/>
        <end position="322"/>
    </location>
</feature>
<evidence type="ECO:0000256" key="1">
    <source>
        <dbReference type="ARBA" id="ARBA00004496"/>
    </source>
</evidence>
<dbReference type="InterPro" id="IPR026151">
    <property type="entry name" value="Maspardin"/>
</dbReference>
<evidence type="ECO:0000256" key="3">
    <source>
        <dbReference type="ARBA" id="ARBA00022490"/>
    </source>
</evidence>